<dbReference type="EMBL" id="JAUSUC010000021">
    <property type="protein sequence ID" value="MDQ0215497.1"/>
    <property type="molecule type" value="Genomic_DNA"/>
</dbReference>
<sequence length="142" mass="16666">MSGPSLRQLHAHRSIHDGAYSEAKSLTDLLLNLVKDHKEKEALEVADALVEHWEQRVIGHADSEEEGFYLEVTKNNPKLHDKIIMLTRDHDIIRTFAREIREELKKNKVTENILDRFKALLLINKLHSRDEERFVFKMEENS</sequence>
<dbReference type="Gene3D" id="1.20.120.520">
    <property type="entry name" value="nmb1532 protein domain like"/>
    <property type="match status" value="1"/>
</dbReference>
<dbReference type="AlphaFoldDB" id="A0AAJ1T2B0"/>
<gene>
    <name evidence="1" type="ORF">J2S13_001915</name>
</gene>
<evidence type="ECO:0000313" key="1">
    <source>
        <dbReference type="EMBL" id="MDQ0215497.1"/>
    </source>
</evidence>
<protein>
    <recommendedName>
        <fullName evidence="3">Hemerythrin-like domain-containing protein</fullName>
    </recommendedName>
</protein>
<accession>A0AAJ1T2B0</accession>
<evidence type="ECO:0000313" key="2">
    <source>
        <dbReference type="Proteomes" id="UP001237207"/>
    </source>
</evidence>
<dbReference type="Proteomes" id="UP001237207">
    <property type="component" value="Unassembled WGS sequence"/>
</dbReference>
<name>A0AAJ1T2B0_9BACI</name>
<reference evidence="1" key="1">
    <citation type="submission" date="2023-07" db="EMBL/GenBank/DDBJ databases">
        <title>Genomic Encyclopedia of Type Strains, Phase IV (KMG-IV): sequencing the most valuable type-strain genomes for metagenomic binning, comparative biology and taxonomic classification.</title>
        <authorList>
            <person name="Goeker M."/>
        </authorList>
    </citation>
    <scope>NUCLEOTIDE SEQUENCE</scope>
    <source>
        <strain evidence="1">DSM 23947</strain>
    </source>
</reference>
<evidence type="ECO:0008006" key="3">
    <source>
        <dbReference type="Google" id="ProtNLM"/>
    </source>
</evidence>
<keyword evidence="2" id="KW-1185">Reference proteome</keyword>
<dbReference type="RefSeq" id="WP_307257504.1">
    <property type="nucleotide sequence ID" value="NZ_JAUSUC010000021.1"/>
</dbReference>
<organism evidence="1 2">
    <name type="scientific">Oikeobacillus pervagus</name>
    <dbReference type="NCBI Taxonomy" id="1325931"/>
    <lineage>
        <taxon>Bacteria</taxon>
        <taxon>Bacillati</taxon>
        <taxon>Bacillota</taxon>
        <taxon>Bacilli</taxon>
        <taxon>Bacillales</taxon>
        <taxon>Bacillaceae</taxon>
        <taxon>Oikeobacillus</taxon>
    </lineage>
</organism>
<proteinExistence type="predicted"/>
<comment type="caution">
    <text evidence="1">The sequence shown here is derived from an EMBL/GenBank/DDBJ whole genome shotgun (WGS) entry which is preliminary data.</text>
</comment>